<evidence type="ECO:0000256" key="1">
    <source>
        <dbReference type="ARBA" id="ARBA00022473"/>
    </source>
</evidence>
<dbReference type="InterPro" id="IPR020479">
    <property type="entry name" value="HD_metazoa"/>
</dbReference>
<dbReference type="FunFam" id="1.10.10.60:FF:000177">
    <property type="entry name" value="Homeobox protein DBX1"/>
    <property type="match status" value="1"/>
</dbReference>
<dbReference type="PROSITE" id="PS50071">
    <property type="entry name" value="HOMEOBOX_2"/>
    <property type="match status" value="1"/>
</dbReference>
<dbReference type="OMA" id="TTHIGSH"/>
<dbReference type="GO" id="GO:0003677">
    <property type="term" value="F:DNA binding"/>
    <property type="evidence" value="ECO:0007669"/>
    <property type="project" value="UniProtKB-UniRule"/>
</dbReference>
<evidence type="ECO:0000256" key="7">
    <source>
        <dbReference type="RuleBase" id="RU000682"/>
    </source>
</evidence>
<comment type="similarity">
    <text evidence="5">Belongs to the H2.0 homeobox family.</text>
</comment>
<dbReference type="PANTHER" id="PTHR24331:SF0">
    <property type="entry name" value="DBX"/>
    <property type="match status" value="1"/>
</dbReference>
<dbReference type="SMART" id="SM00389">
    <property type="entry name" value="HOX"/>
    <property type="match status" value="1"/>
</dbReference>
<evidence type="ECO:0000313" key="10">
    <source>
        <dbReference type="Proteomes" id="UP001165740"/>
    </source>
</evidence>
<comment type="subcellular location">
    <subcellularLocation>
        <location evidence="6 7">Nucleus</location>
    </subcellularLocation>
</comment>
<dbReference type="SUPFAM" id="SSF46689">
    <property type="entry name" value="Homeodomain-like"/>
    <property type="match status" value="1"/>
</dbReference>
<evidence type="ECO:0000256" key="6">
    <source>
        <dbReference type="PROSITE-ProRule" id="PRU00108"/>
    </source>
</evidence>
<dbReference type="InterPro" id="IPR009057">
    <property type="entry name" value="Homeodomain-like_sf"/>
</dbReference>
<feature type="compositionally biased region" description="Low complexity" evidence="8">
    <location>
        <begin position="383"/>
        <end position="405"/>
    </location>
</feature>
<dbReference type="AlphaFoldDB" id="A0A9W3BPC6"/>
<keyword evidence="3 6" id="KW-0371">Homeobox</keyword>
<feature type="compositionally biased region" description="Acidic residues" evidence="8">
    <location>
        <begin position="415"/>
        <end position="428"/>
    </location>
</feature>
<keyword evidence="2 6" id="KW-0238">DNA-binding</keyword>
<keyword evidence="1" id="KW-0217">Developmental protein</keyword>
<dbReference type="InterPro" id="IPR001356">
    <property type="entry name" value="HD"/>
</dbReference>
<dbReference type="GO" id="GO:0005634">
    <property type="term" value="C:nucleus"/>
    <property type="evidence" value="ECO:0007669"/>
    <property type="project" value="UniProtKB-SubCell"/>
</dbReference>
<evidence type="ECO:0000313" key="11">
    <source>
        <dbReference type="RefSeq" id="XP_055901218.1"/>
    </source>
</evidence>
<dbReference type="Proteomes" id="UP001165740">
    <property type="component" value="Chromosome 10"/>
</dbReference>
<gene>
    <name evidence="11" type="primary">LOC106066230</name>
</gene>
<dbReference type="Pfam" id="PF00046">
    <property type="entry name" value="Homeodomain"/>
    <property type="match status" value="1"/>
</dbReference>
<dbReference type="PROSITE" id="PS00027">
    <property type="entry name" value="HOMEOBOX_1"/>
    <property type="match status" value="1"/>
</dbReference>
<dbReference type="InterPro" id="IPR000047">
    <property type="entry name" value="HTH_motif"/>
</dbReference>
<feature type="region of interest" description="Disordered" evidence="8">
    <location>
        <begin position="334"/>
        <end position="428"/>
    </location>
</feature>
<dbReference type="CDD" id="cd00086">
    <property type="entry name" value="homeodomain"/>
    <property type="match status" value="1"/>
</dbReference>
<feature type="domain" description="Homeobox" evidence="9">
    <location>
        <begin position="274"/>
        <end position="334"/>
    </location>
</feature>
<evidence type="ECO:0000256" key="4">
    <source>
        <dbReference type="ARBA" id="ARBA00023242"/>
    </source>
</evidence>
<feature type="compositionally biased region" description="Gly residues" evidence="8">
    <location>
        <begin position="74"/>
        <end position="86"/>
    </location>
</feature>
<evidence type="ECO:0000256" key="3">
    <source>
        <dbReference type="ARBA" id="ARBA00023155"/>
    </source>
</evidence>
<evidence type="ECO:0000256" key="8">
    <source>
        <dbReference type="SAM" id="MobiDB-lite"/>
    </source>
</evidence>
<feature type="compositionally biased region" description="Basic and acidic residues" evidence="8">
    <location>
        <begin position="361"/>
        <end position="379"/>
    </location>
</feature>
<dbReference type="PRINTS" id="PR00031">
    <property type="entry name" value="HTHREPRESSR"/>
</dbReference>
<reference evidence="11" key="1">
    <citation type="submission" date="2025-08" db="UniProtKB">
        <authorList>
            <consortium name="RefSeq"/>
        </authorList>
    </citation>
    <scope>IDENTIFICATION</scope>
</reference>
<name>A0A9W3BPC6_BIOGL</name>
<sequence>MSTMLPNMLNPTTLYQNMMRTPLSQYTHPASITSASASFLMENLLRERSAAAAAAAAILPRPHHPSLSPVGLGLSMGGGMRTGLGSPGSDHSSPCSDRSLHEPLKTLSTTPSSSTPQPSPPPPAVYVVSSSAAARNSAVCSSSGTGTSDSRSYSSPQAPFLKFGMNAILGNDINRKSPQSGTAPRTKTTHIGSHTGAFLNFSPSSLPPLSSGCVKGACPFPAHGISCSTCSPRHPAFYDNPYQAMLRAPYFGASPLLPMPNPFTFLSTMRGKPRRGMLRRAVFSDAQRKGLEKMFQRQKYISKPDRKKLASKLGLKDSQVKIWFQNRRMKWRNSKERELLSNGGSRESTLPNKSNPNPDLSDVRESDSTQVHTDDDMYDNHASGSPTGSLVSSLPGSPLDPSLSLQHSQAHAQDDDSDMESDEEITVS</sequence>
<dbReference type="RefSeq" id="XP_055901218.1">
    <property type="nucleotide sequence ID" value="XM_056045243.1"/>
</dbReference>
<keyword evidence="10" id="KW-1185">Reference proteome</keyword>
<protein>
    <submittedName>
        <fullName evidence="11">Homeobox protein DBX1-B-like</fullName>
    </submittedName>
</protein>
<organism evidence="10 11">
    <name type="scientific">Biomphalaria glabrata</name>
    <name type="common">Bloodfluke planorb</name>
    <name type="synonym">Freshwater snail</name>
    <dbReference type="NCBI Taxonomy" id="6526"/>
    <lineage>
        <taxon>Eukaryota</taxon>
        <taxon>Metazoa</taxon>
        <taxon>Spiralia</taxon>
        <taxon>Lophotrochozoa</taxon>
        <taxon>Mollusca</taxon>
        <taxon>Gastropoda</taxon>
        <taxon>Heterobranchia</taxon>
        <taxon>Euthyneura</taxon>
        <taxon>Panpulmonata</taxon>
        <taxon>Hygrophila</taxon>
        <taxon>Lymnaeoidea</taxon>
        <taxon>Planorbidae</taxon>
        <taxon>Biomphalaria</taxon>
    </lineage>
</organism>
<evidence type="ECO:0000256" key="5">
    <source>
        <dbReference type="ARBA" id="ARBA00038504"/>
    </source>
</evidence>
<dbReference type="PRINTS" id="PR00024">
    <property type="entry name" value="HOMEOBOX"/>
</dbReference>
<evidence type="ECO:0000259" key="9">
    <source>
        <dbReference type="PROSITE" id="PS50071"/>
    </source>
</evidence>
<dbReference type="OrthoDB" id="6159439at2759"/>
<feature type="compositionally biased region" description="Low complexity" evidence="8">
    <location>
        <begin position="106"/>
        <end position="116"/>
    </location>
</feature>
<accession>A0A9W3BPC6</accession>
<dbReference type="PANTHER" id="PTHR24331">
    <property type="entry name" value="DBX"/>
    <property type="match status" value="1"/>
</dbReference>
<dbReference type="GO" id="GO:0000981">
    <property type="term" value="F:DNA-binding transcription factor activity, RNA polymerase II-specific"/>
    <property type="evidence" value="ECO:0007669"/>
    <property type="project" value="InterPro"/>
</dbReference>
<feature type="region of interest" description="Disordered" evidence="8">
    <location>
        <begin position="71"/>
        <end position="126"/>
    </location>
</feature>
<feature type="DNA-binding region" description="Homeobox" evidence="6">
    <location>
        <begin position="276"/>
        <end position="335"/>
    </location>
</feature>
<keyword evidence="4 6" id="KW-0539">Nucleus</keyword>
<evidence type="ECO:0000256" key="2">
    <source>
        <dbReference type="ARBA" id="ARBA00023125"/>
    </source>
</evidence>
<dbReference type="InterPro" id="IPR051662">
    <property type="entry name" value="H2.0_Homeobox_NeuralPatt"/>
</dbReference>
<proteinExistence type="inferred from homology"/>
<dbReference type="InterPro" id="IPR017970">
    <property type="entry name" value="Homeobox_CS"/>
</dbReference>
<dbReference type="GeneID" id="106066230"/>
<feature type="compositionally biased region" description="Polar residues" evidence="8">
    <location>
        <begin position="342"/>
        <end position="358"/>
    </location>
</feature>
<dbReference type="Gene3D" id="1.10.10.60">
    <property type="entry name" value="Homeodomain-like"/>
    <property type="match status" value="1"/>
</dbReference>